<accession>A0A8S1J6W3</accession>
<evidence type="ECO:0000313" key="1">
    <source>
        <dbReference type="EMBL" id="CAD7701966.1"/>
    </source>
</evidence>
<proteinExistence type="predicted"/>
<dbReference type="Proteomes" id="UP000708148">
    <property type="component" value="Unassembled WGS sequence"/>
</dbReference>
<dbReference type="EMBL" id="CAJHUC010001669">
    <property type="protein sequence ID" value="CAD7701966.1"/>
    <property type="molecule type" value="Genomic_DNA"/>
</dbReference>
<evidence type="ECO:0000313" key="2">
    <source>
        <dbReference type="Proteomes" id="UP000708148"/>
    </source>
</evidence>
<name>A0A8S1J6W3_9CHLO</name>
<keyword evidence="2" id="KW-1185">Reference proteome</keyword>
<comment type="caution">
    <text evidence="1">The sequence shown here is derived from an EMBL/GenBank/DDBJ whole genome shotgun (WGS) entry which is preliminary data.</text>
</comment>
<protein>
    <submittedName>
        <fullName evidence="1">Uncharacterized protein</fullName>
    </submittedName>
</protein>
<organism evidence="1 2">
    <name type="scientific">Ostreobium quekettii</name>
    <dbReference type="NCBI Taxonomy" id="121088"/>
    <lineage>
        <taxon>Eukaryota</taxon>
        <taxon>Viridiplantae</taxon>
        <taxon>Chlorophyta</taxon>
        <taxon>core chlorophytes</taxon>
        <taxon>Ulvophyceae</taxon>
        <taxon>TCBD clade</taxon>
        <taxon>Bryopsidales</taxon>
        <taxon>Ostreobineae</taxon>
        <taxon>Ostreobiaceae</taxon>
        <taxon>Ostreobium</taxon>
    </lineage>
</organism>
<sequence>MQLIAVRCMVVPDIVCVTRYALARYFLAQAVCCCVDNDLETGGWRGLEGVGSAPAQAAPVSLMKHGVQSIRTGEWRGSDITTGRMRRRAFCAAPLRESVLSAC</sequence>
<dbReference type="AlphaFoldDB" id="A0A8S1J6W3"/>
<gene>
    <name evidence="1" type="ORF">OSTQU699_LOCUS7323</name>
</gene>
<reference evidence="1" key="1">
    <citation type="submission" date="2020-12" db="EMBL/GenBank/DDBJ databases">
        <authorList>
            <person name="Iha C."/>
        </authorList>
    </citation>
    <scope>NUCLEOTIDE SEQUENCE</scope>
</reference>